<feature type="region of interest" description="Disordered" evidence="3">
    <location>
        <begin position="270"/>
        <end position="312"/>
    </location>
</feature>
<accession>D8LDP6</accession>
<evidence type="ECO:0008006" key="6">
    <source>
        <dbReference type="Google" id="ProtNLM"/>
    </source>
</evidence>
<reference evidence="4 5" key="1">
    <citation type="journal article" date="2010" name="Nature">
        <title>The Ectocarpus genome and the independent evolution of multicellularity in brown algae.</title>
        <authorList>
            <person name="Cock J.M."/>
            <person name="Sterck L."/>
            <person name="Rouze P."/>
            <person name="Scornet D."/>
            <person name="Allen A.E."/>
            <person name="Amoutzias G."/>
            <person name="Anthouard V."/>
            <person name="Artiguenave F."/>
            <person name="Aury J.M."/>
            <person name="Badger J.H."/>
            <person name="Beszteri B."/>
            <person name="Billiau K."/>
            <person name="Bonnet E."/>
            <person name="Bothwell J.H."/>
            <person name="Bowler C."/>
            <person name="Boyen C."/>
            <person name="Brownlee C."/>
            <person name="Carrano C.J."/>
            <person name="Charrier B."/>
            <person name="Cho G.Y."/>
            <person name="Coelho S.M."/>
            <person name="Collen J."/>
            <person name="Corre E."/>
            <person name="Da Silva C."/>
            <person name="Delage L."/>
            <person name="Delaroque N."/>
            <person name="Dittami S.M."/>
            <person name="Doulbeau S."/>
            <person name="Elias M."/>
            <person name="Farnham G."/>
            <person name="Gachon C.M."/>
            <person name="Gschloessl B."/>
            <person name="Heesch S."/>
            <person name="Jabbari K."/>
            <person name="Jubin C."/>
            <person name="Kawai H."/>
            <person name="Kimura K."/>
            <person name="Kloareg B."/>
            <person name="Kupper F.C."/>
            <person name="Lang D."/>
            <person name="Le Bail A."/>
            <person name="Leblanc C."/>
            <person name="Lerouge P."/>
            <person name="Lohr M."/>
            <person name="Lopez P.J."/>
            <person name="Martens C."/>
            <person name="Maumus F."/>
            <person name="Michel G."/>
            <person name="Miranda-Saavedra D."/>
            <person name="Morales J."/>
            <person name="Moreau H."/>
            <person name="Motomura T."/>
            <person name="Nagasato C."/>
            <person name="Napoli C.A."/>
            <person name="Nelson D.R."/>
            <person name="Nyvall-Collen P."/>
            <person name="Peters A.F."/>
            <person name="Pommier C."/>
            <person name="Potin P."/>
            <person name="Poulain J."/>
            <person name="Quesneville H."/>
            <person name="Read B."/>
            <person name="Rensing S.A."/>
            <person name="Ritter A."/>
            <person name="Rousvoal S."/>
            <person name="Samanta M."/>
            <person name="Samson G."/>
            <person name="Schroeder D.C."/>
            <person name="Segurens B."/>
            <person name="Strittmatter M."/>
            <person name="Tonon T."/>
            <person name="Tregear J.W."/>
            <person name="Valentin K."/>
            <person name="von Dassow P."/>
            <person name="Yamagishi T."/>
            <person name="Van de Peer Y."/>
            <person name="Wincker P."/>
        </authorList>
    </citation>
    <scope>NUCLEOTIDE SEQUENCE [LARGE SCALE GENOMIC DNA]</scope>
    <source>
        <strain evidence="5">Ec32 / CCAP1310/4</strain>
    </source>
</reference>
<dbReference type="eggNOG" id="KOG4161">
    <property type="taxonomic scope" value="Eukaryota"/>
</dbReference>
<evidence type="ECO:0000256" key="2">
    <source>
        <dbReference type="ARBA" id="ARBA00023242"/>
    </source>
</evidence>
<dbReference type="Proteomes" id="UP000002630">
    <property type="component" value="Linkage Group LG33"/>
</dbReference>
<feature type="compositionally biased region" description="Low complexity" evidence="3">
    <location>
        <begin position="281"/>
        <end position="290"/>
    </location>
</feature>
<keyword evidence="5" id="KW-1185">Reference proteome</keyword>
<dbReference type="GO" id="GO:0006281">
    <property type="term" value="P:DNA repair"/>
    <property type="evidence" value="ECO:0007669"/>
    <property type="project" value="InterPro"/>
</dbReference>
<gene>
    <name evidence="4" type="ORF">Esi_0121_0045</name>
</gene>
<dbReference type="OrthoDB" id="205585at2759"/>
<sequence length="312" mass="33076">MNQLQDLGADALCNMVVFATGAEIVALLQTARCIRATLVGPLARKHFQAMSVARWGEGCRCQYAVAAAGTKLPRAAADGSDFDHHHGGTGAGARNSYAADNGDGDDVRSGDKPHTTGNNNNHSPDEEEGRSDSGGGGGADWLAFYLRRVGHRAARPSPLNLLQEHYAKDAYHLLSCCILCSRTSGGDTVKDAVKAFFEACPTPTSVLAADLGDLRKTLLPLGLNRELIIKRFAEGFLASAWHDPSELHGCGRFASDSWQIFCLGNHRPGNQSAAGRRTKEALLPAATPSAPANPPPQQRPRAPTTRDAGGQC</sequence>
<evidence type="ECO:0000256" key="3">
    <source>
        <dbReference type="SAM" id="MobiDB-lite"/>
    </source>
</evidence>
<dbReference type="EMBL" id="FN647885">
    <property type="protein sequence ID" value="CBN78453.1"/>
    <property type="molecule type" value="Genomic_DNA"/>
</dbReference>
<evidence type="ECO:0000313" key="4">
    <source>
        <dbReference type="EMBL" id="CBN78453.1"/>
    </source>
</evidence>
<comment type="subcellular location">
    <subcellularLocation>
        <location evidence="1">Nucleus</location>
    </subcellularLocation>
</comment>
<dbReference type="InterPro" id="IPR011257">
    <property type="entry name" value="DNA_glycosylase"/>
</dbReference>
<dbReference type="GO" id="GO:0003824">
    <property type="term" value="F:catalytic activity"/>
    <property type="evidence" value="ECO:0007669"/>
    <property type="project" value="InterPro"/>
</dbReference>
<dbReference type="PANTHER" id="PTHR15074:SF0">
    <property type="entry name" value="METHYL-CPG-BINDING DOMAIN PROTEIN 4-LIKE PROTEIN"/>
    <property type="match status" value="1"/>
</dbReference>
<dbReference type="STRING" id="2880.D8LDP6"/>
<dbReference type="PANTHER" id="PTHR15074">
    <property type="entry name" value="METHYL-CPG-BINDING PROTEIN"/>
    <property type="match status" value="1"/>
</dbReference>
<dbReference type="AlphaFoldDB" id="D8LDP6"/>
<dbReference type="EMBL" id="FN649758">
    <property type="protein sequence ID" value="CBN78453.1"/>
    <property type="molecule type" value="Genomic_DNA"/>
</dbReference>
<dbReference type="Gene3D" id="1.10.340.30">
    <property type="entry name" value="Hypothetical protein, domain 2"/>
    <property type="match status" value="1"/>
</dbReference>
<dbReference type="InterPro" id="IPR045138">
    <property type="entry name" value="MeCP2/MBD4"/>
</dbReference>
<proteinExistence type="predicted"/>
<evidence type="ECO:0000256" key="1">
    <source>
        <dbReference type="ARBA" id="ARBA00004123"/>
    </source>
</evidence>
<organism evidence="4 5">
    <name type="scientific">Ectocarpus siliculosus</name>
    <name type="common">Brown alga</name>
    <name type="synonym">Conferva siliculosa</name>
    <dbReference type="NCBI Taxonomy" id="2880"/>
    <lineage>
        <taxon>Eukaryota</taxon>
        <taxon>Sar</taxon>
        <taxon>Stramenopiles</taxon>
        <taxon>Ochrophyta</taxon>
        <taxon>PX clade</taxon>
        <taxon>Phaeophyceae</taxon>
        <taxon>Ectocarpales</taxon>
        <taxon>Ectocarpaceae</taxon>
        <taxon>Ectocarpus</taxon>
    </lineage>
</organism>
<dbReference type="SUPFAM" id="SSF48150">
    <property type="entry name" value="DNA-glycosylase"/>
    <property type="match status" value="1"/>
</dbReference>
<keyword evidence="2" id="KW-0539">Nucleus</keyword>
<dbReference type="GO" id="GO:0005634">
    <property type="term" value="C:nucleus"/>
    <property type="evidence" value="ECO:0007669"/>
    <property type="project" value="UniProtKB-SubCell"/>
</dbReference>
<feature type="compositionally biased region" description="Basic and acidic residues" evidence="3">
    <location>
        <begin position="105"/>
        <end position="114"/>
    </location>
</feature>
<evidence type="ECO:0000313" key="5">
    <source>
        <dbReference type="Proteomes" id="UP000002630"/>
    </source>
</evidence>
<dbReference type="GO" id="GO:0003677">
    <property type="term" value="F:DNA binding"/>
    <property type="evidence" value="ECO:0007669"/>
    <property type="project" value="InterPro"/>
</dbReference>
<dbReference type="InParanoid" id="D8LDP6"/>
<protein>
    <recommendedName>
        <fullName evidence="6">HhH-GPD domain-containing protein</fullName>
    </recommendedName>
</protein>
<feature type="region of interest" description="Disordered" evidence="3">
    <location>
        <begin position="78"/>
        <end position="135"/>
    </location>
</feature>
<name>D8LDP6_ECTSI</name>